<dbReference type="InterPro" id="IPR016032">
    <property type="entry name" value="Sig_transdc_resp-reg_C-effctor"/>
</dbReference>
<accession>A0ABP8G910</accession>
<keyword evidence="7" id="KW-1185">Reference proteome</keyword>
<feature type="domain" description="HTH luxR-type" evidence="4">
    <location>
        <begin position="153"/>
        <end position="218"/>
    </location>
</feature>
<evidence type="ECO:0000256" key="2">
    <source>
        <dbReference type="ARBA" id="ARBA00023125"/>
    </source>
</evidence>
<dbReference type="SMART" id="SM00448">
    <property type="entry name" value="REC"/>
    <property type="match status" value="1"/>
</dbReference>
<dbReference type="InterPro" id="IPR058245">
    <property type="entry name" value="NreC/VraR/RcsB-like_REC"/>
</dbReference>
<dbReference type="InterPro" id="IPR011006">
    <property type="entry name" value="CheY-like_superfamily"/>
</dbReference>
<feature type="domain" description="Response regulatory" evidence="5">
    <location>
        <begin position="10"/>
        <end position="127"/>
    </location>
</feature>
<dbReference type="EMBL" id="BAABGY010000001">
    <property type="protein sequence ID" value="GAA4319855.1"/>
    <property type="molecule type" value="Genomic_DNA"/>
</dbReference>
<dbReference type="SMART" id="SM00421">
    <property type="entry name" value="HTH_LUXR"/>
    <property type="match status" value="1"/>
</dbReference>
<dbReference type="PROSITE" id="PS50043">
    <property type="entry name" value="HTH_LUXR_2"/>
    <property type="match status" value="1"/>
</dbReference>
<keyword evidence="2" id="KW-0238">DNA-binding</keyword>
<name>A0ABP8G910_9BACT</name>
<evidence type="ECO:0000259" key="5">
    <source>
        <dbReference type="PROSITE" id="PS50110"/>
    </source>
</evidence>
<evidence type="ECO:0000256" key="1">
    <source>
        <dbReference type="ARBA" id="ARBA00022553"/>
    </source>
</evidence>
<dbReference type="Pfam" id="PF00196">
    <property type="entry name" value="GerE"/>
    <property type="match status" value="1"/>
</dbReference>
<evidence type="ECO:0000256" key="3">
    <source>
        <dbReference type="PROSITE-ProRule" id="PRU00169"/>
    </source>
</evidence>
<proteinExistence type="predicted"/>
<gene>
    <name evidence="6" type="ORF">GCM10023184_04810</name>
</gene>
<keyword evidence="1 3" id="KW-0597">Phosphoprotein</keyword>
<dbReference type="Gene3D" id="3.40.50.2300">
    <property type="match status" value="1"/>
</dbReference>
<dbReference type="PROSITE" id="PS50110">
    <property type="entry name" value="RESPONSE_REGULATORY"/>
    <property type="match status" value="1"/>
</dbReference>
<evidence type="ECO:0000313" key="6">
    <source>
        <dbReference type="EMBL" id="GAA4319855.1"/>
    </source>
</evidence>
<dbReference type="PANTHER" id="PTHR43214">
    <property type="entry name" value="TWO-COMPONENT RESPONSE REGULATOR"/>
    <property type="match status" value="1"/>
</dbReference>
<dbReference type="SUPFAM" id="SSF52172">
    <property type="entry name" value="CheY-like"/>
    <property type="match status" value="1"/>
</dbReference>
<dbReference type="Proteomes" id="UP001501725">
    <property type="component" value="Unassembled WGS sequence"/>
</dbReference>
<dbReference type="InterPro" id="IPR039420">
    <property type="entry name" value="WalR-like"/>
</dbReference>
<feature type="modified residue" description="4-aspartylphosphate" evidence="3">
    <location>
        <position position="62"/>
    </location>
</feature>
<dbReference type="SUPFAM" id="SSF46894">
    <property type="entry name" value="C-terminal effector domain of the bipartite response regulators"/>
    <property type="match status" value="1"/>
</dbReference>
<dbReference type="CDD" id="cd17535">
    <property type="entry name" value="REC_NarL-like"/>
    <property type="match status" value="1"/>
</dbReference>
<evidence type="ECO:0000259" key="4">
    <source>
        <dbReference type="PROSITE" id="PS50043"/>
    </source>
</evidence>
<dbReference type="Pfam" id="PF00072">
    <property type="entry name" value="Response_reg"/>
    <property type="match status" value="1"/>
</dbReference>
<dbReference type="InterPro" id="IPR001789">
    <property type="entry name" value="Sig_transdc_resp-reg_receiver"/>
</dbReference>
<evidence type="ECO:0000313" key="7">
    <source>
        <dbReference type="Proteomes" id="UP001501725"/>
    </source>
</evidence>
<dbReference type="InterPro" id="IPR000792">
    <property type="entry name" value="Tscrpt_reg_LuxR_C"/>
</dbReference>
<sequence length="222" mass="25133">MTMIPKQTYQIALADDHTLVRNALARLINGFEHCEVLHESNDGRELLDRLKAGKVPDILLLDLNMPHLNGYEVAERLQADFPEVRVLMLTMYDSELALIRLLQLGVRGFLKKDVHPAELRSALYTVMDTGYYYSTSAAGKIANLFRTQQRDKKSLPNATLSDQEIRFLSLACSDLTYKEIAQEMHLTPRAVDVLRDQLFFKLDVRSRVGLAMLALKNGVITG</sequence>
<reference evidence="7" key="1">
    <citation type="journal article" date="2019" name="Int. J. Syst. Evol. Microbiol.">
        <title>The Global Catalogue of Microorganisms (GCM) 10K type strain sequencing project: providing services to taxonomists for standard genome sequencing and annotation.</title>
        <authorList>
            <consortium name="The Broad Institute Genomics Platform"/>
            <consortium name="The Broad Institute Genome Sequencing Center for Infectious Disease"/>
            <person name="Wu L."/>
            <person name="Ma J."/>
        </authorList>
    </citation>
    <scope>NUCLEOTIDE SEQUENCE [LARGE SCALE GENOMIC DNA]</scope>
    <source>
        <strain evidence="7">JCM 17919</strain>
    </source>
</reference>
<organism evidence="6 7">
    <name type="scientific">Flaviaesturariibacter amylovorans</name>
    <dbReference type="NCBI Taxonomy" id="1084520"/>
    <lineage>
        <taxon>Bacteria</taxon>
        <taxon>Pseudomonadati</taxon>
        <taxon>Bacteroidota</taxon>
        <taxon>Chitinophagia</taxon>
        <taxon>Chitinophagales</taxon>
        <taxon>Chitinophagaceae</taxon>
        <taxon>Flaviaestuariibacter</taxon>
    </lineage>
</organism>
<protein>
    <submittedName>
        <fullName evidence="6">Response regulator transcription factor</fullName>
    </submittedName>
</protein>
<comment type="caution">
    <text evidence="6">The sequence shown here is derived from an EMBL/GenBank/DDBJ whole genome shotgun (WGS) entry which is preliminary data.</text>
</comment>